<feature type="region of interest" description="Disordered" evidence="3">
    <location>
        <begin position="184"/>
        <end position="204"/>
    </location>
</feature>
<evidence type="ECO:0000313" key="5">
    <source>
        <dbReference type="Proteomes" id="UP000288603"/>
    </source>
</evidence>
<dbReference type="EMBL" id="RZNC01000001">
    <property type="protein sequence ID" value="RWZ68195.1"/>
    <property type="molecule type" value="Genomic_DNA"/>
</dbReference>
<dbReference type="PANTHER" id="PTHR43639">
    <property type="entry name" value="OXIDOREDUCTASE, SHORT-CHAIN DEHYDROGENASE/REDUCTASE FAMILY (AFU_ORTHOLOGUE AFUA_5G02870)"/>
    <property type="match status" value="1"/>
</dbReference>
<keyword evidence="5" id="KW-1185">Reference proteome</keyword>
<dbReference type="Pfam" id="PF13561">
    <property type="entry name" value="adh_short_C2"/>
    <property type="match status" value="1"/>
</dbReference>
<dbReference type="PRINTS" id="PR00081">
    <property type="entry name" value="GDHRDH"/>
</dbReference>
<evidence type="ECO:0000256" key="1">
    <source>
        <dbReference type="ARBA" id="ARBA00006484"/>
    </source>
</evidence>
<dbReference type="InterPro" id="IPR020904">
    <property type="entry name" value="Sc_DH/Rdtase_CS"/>
</dbReference>
<evidence type="ECO:0000256" key="3">
    <source>
        <dbReference type="SAM" id="MobiDB-lite"/>
    </source>
</evidence>
<keyword evidence="2" id="KW-0560">Oxidoreductase</keyword>
<dbReference type="GO" id="GO:0016491">
    <property type="term" value="F:oxidoreductase activity"/>
    <property type="evidence" value="ECO:0007669"/>
    <property type="project" value="UniProtKB-KW"/>
</dbReference>
<gene>
    <name evidence="4" type="ORF">ELQ92_02885</name>
</gene>
<comment type="caution">
    <text evidence="4">The sequence shown here is derived from an EMBL/GenBank/DDBJ whole genome shotgun (WGS) entry which is preliminary data.</text>
</comment>
<dbReference type="CDD" id="cd05233">
    <property type="entry name" value="SDR_c"/>
    <property type="match status" value="1"/>
</dbReference>
<dbReference type="PANTHER" id="PTHR43639:SF1">
    <property type="entry name" value="SHORT-CHAIN DEHYDROGENASE_REDUCTASE FAMILY PROTEIN"/>
    <property type="match status" value="1"/>
</dbReference>
<dbReference type="SUPFAM" id="SSF51735">
    <property type="entry name" value="NAD(P)-binding Rossmann-fold domains"/>
    <property type="match status" value="1"/>
</dbReference>
<proteinExistence type="inferred from homology"/>
<protein>
    <submittedName>
        <fullName evidence="4">SDR family oxidoreductase</fullName>
    </submittedName>
</protein>
<organism evidence="4 5">
    <name type="scientific">Labedella populi</name>
    <dbReference type="NCBI Taxonomy" id="2498850"/>
    <lineage>
        <taxon>Bacteria</taxon>
        <taxon>Bacillati</taxon>
        <taxon>Actinomycetota</taxon>
        <taxon>Actinomycetes</taxon>
        <taxon>Micrococcales</taxon>
        <taxon>Microbacteriaceae</taxon>
        <taxon>Labedella</taxon>
    </lineage>
</organism>
<dbReference type="InterPro" id="IPR036291">
    <property type="entry name" value="NAD(P)-bd_dom_sf"/>
</dbReference>
<dbReference type="PROSITE" id="PS00061">
    <property type="entry name" value="ADH_SHORT"/>
    <property type="match status" value="1"/>
</dbReference>
<comment type="similarity">
    <text evidence="1">Belongs to the short-chain dehydrogenases/reductases (SDR) family.</text>
</comment>
<dbReference type="AlphaFoldDB" id="A0A444QF88"/>
<dbReference type="Gene3D" id="3.40.50.720">
    <property type="entry name" value="NAD(P)-binding Rossmann-like Domain"/>
    <property type="match status" value="1"/>
</dbReference>
<dbReference type="FunFam" id="3.40.50.720:FF:000084">
    <property type="entry name" value="Short-chain dehydrogenase reductase"/>
    <property type="match status" value="1"/>
</dbReference>
<evidence type="ECO:0000313" key="4">
    <source>
        <dbReference type="EMBL" id="RWZ68195.1"/>
    </source>
</evidence>
<dbReference type="PRINTS" id="PR00080">
    <property type="entry name" value="SDRFAMILY"/>
</dbReference>
<sequence length="250" mass="25600">MRTEIMPSTERIALVTGGSRGIGAAIVQRLATDGYTVAFTYMSSHTAADALVDTVRDAGGTAIAYQADGTKEEAFAAVVESVVSRVGGLDVLVNNAGGGTWSELTELPVAEIDSMIAINVRALVLSTRAAIPHLRQGGRIVNIGSVNADYTGFVGGSVYSMTKGAVASFTKALARELAPRGLTVNNVQPGPVHTDANPSDGPAGGTLRSRIAVERFGSPTEVAALVSYLVTPEAAFVTGSSLTIDGGFSA</sequence>
<reference evidence="4 5" key="1">
    <citation type="submission" date="2018-12" db="EMBL/GenBank/DDBJ databases">
        <authorList>
            <person name="Li F."/>
        </authorList>
    </citation>
    <scope>NUCLEOTIDE SEQUENCE [LARGE SCALE GENOMIC DNA]</scope>
    <source>
        <strain evidence="4 5">8H24J-4-2</strain>
    </source>
</reference>
<dbReference type="OrthoDB" id="4481821at2"/>
<dbReference type="Proteomes" id="UP000288603">
    <property type="component" value="Unassembled WGS sequence"/>
</dbReference>
<name>A0A444QF88_9MICO</name>
<dbReference type="InterPro" id="IPR002347">
    <property type="entry name" value="SDR_fam"/>
</dbReference>
<evidence type="ECO:0000256" key="2">
    <source>
        <dbReference type="ARBA" id="ARBA00023002"/>
    </source>
</evidence>
<accession>A0A444QF88</accession>